<keyword evidence="5" id="KW-0547">Nucleotide-binding</keyword>
<dbReference type="InterPro" id="IPR004358">
    <property type="entry name" value="Sig_transdc_His_kin-like_C"/>
</dbReference>
<keyword evidence="7" id="KW-0067">ATP-binding</keyword>
<accession>A0ABU9DG46</accession>
<dbReference type="PANTHER" id="PTHR43711">
    <property type="entry name" value="TWO-COMPONENT HISTIDINE KINASE"/>
    <property type="match status" value="1"/>
</dbReference>
<dbReference type="EMBL" id="JBBPCC010000001">
    <property type="protein sequence ID" value="MEK8127038.1"/>
    <property type="molecule type" value="Genomic_DNA"/>
</dbReference>
<dbReference type="RefSeq" id="WP_341414073.1">
    <property type="nucleotide sequence ID" value="NZ_JBBPCC010000001.1"/>
</dbReference>
<evidence type="ECO:0000256" key="1">
    <source>
        <dbReference type="ARBA" id="ARBA00000085"/>
    </source>
</evidence>
<evidence type="ECO:0000256" key="3">
    <source>
        <dbReference type="ARBA" id="ARBA00022553"/>
    </source>
</evidence>
<keyword evidence="10" id="KW-0812">Transmembrane</keyword>
<dbReference type="PRINTS" id="PR00344">
    <property type="entry name" value="BCTRLSENSOR"/>
</dbReference>
<evidence type="ECO:0000313" key="13">
    <source>
        <dbReference type="Proteomes" id="UP001469365"/>
    </source>
</evidence>
<evidence type="ECO:0000256" key="4">
    <source>
        <dbReference type="ARBA" id="ARBA00022679"/>
    </source>
</evidence>
<evidence type="ECO:0000256" key="2">
    <source>
        <dbReference type="ARBA" id="ARBA00012438"/>
    </source>
</evidence>
<dbReference type="InterPro" id="IPR005467">
    <property type="entry name" value="His_kinase_dom"/>
</dbReference>
<evidence type="ECO:0000256" key="6">
    <source>
        <dbReference type="ARBA" id="ARBA00022777"/>
    </source>
</evidence>
<feature type="transmembrane region" description="Helical" evidence="10">
    <location>
        <begin position="12"/>
        <end position="38"/>
    </location>
</feature>
<dbReference type="InterPro" id="IPR050736">
    <property type="entry name" value="Sensor_HK_Regulatory"/>
</dbReference>
<organism evidence="12 13">
    <name type="scientific">Paenibacillus filicis</name>
    <dbReference type="NCBI Taxonomy" id="669464"/>
    <lineage>
        <taxon>Bacteria</taxon>
        <taxon>Bacillati</taxon>
        <taxon>Bacillota</taxon>
        <taxon>Bacilli</taxon>
        <taxon>Bacillales</taxon>
        <taxon>Paenibacillaceae</taxon>
        <taxon>Paenibacillus</taxon>
    </lineage>
</organism>
<keyword evidence="10" id="KW-1133">Transmembrane helix</keyword>
<dbReference type="Proteomes" id="UP001469365">
    <property type="component" value="Unassembled WGS sequence"/>
</dbReference>
<evidence type="ECO:0000256" key="8">
    <source>
        <dbReference type="ARBA" id="ARBA00023012"/>
    </source>
</evidence>
<comment type="catalytic activity">
    <reaction evidence="1">
        <text>ATP + protein L-histidine = ADP + protein N-phospho-L-histidine.</text>
        <dbReference type="EC" id="2.7.13.3"/>
    </reaction>
</comment>
<keyword evidence="3" id="KW-0597">Phosphoprotein</keyword>
<dbReference type="SUPFAM" id="SSF47384">
    <property type="entry name" value="Homodimeric domain of signal transducing histidine kinase"/>
    <property type="match status" value="1"/>
</dbReference>
<dbReference type="InterPro" id="IPR036890">
    <property type="entry name" value="HATPase_C_sf"/>
</dbReference>
<protein>
    <recommendedName>
        <fullName evidence="2">histidine kinase</fullName>
        <ecNumber evidence="2">2.7.13.3</ecNumber>
    </recommendedName>
</protein>
<evidence type="ECO:0000256" key="7">
    <source>
        <dbReference type="ARBA" id="ARBA00022840"/>
    </source>
</evidence>
<keyword evidence="6 12" id="KW-0418">Kinase</keyword>
<dbReference type="CDD" id="cd00075">
    <property type="entry name" value="HATPase"/>
    <property type="match status" value="1"/>
</dbReference>
<evidence type="ECO:0000256" key="10">
    <source>
        <dbReference type="SAM" id="Phobius"/>
    </source>
</evidence>
<keyword evidence="8" id="KW-0902">Two-component regulatory system</keyword>
<feature type="domain" description="Histidine kinase" evidence="11">
    <location>
        <begin position="361"/>
        <end position="579"/>
    </location>
</feature>
<evidence type="ECO:0000256" key="9">
    <source>
        <dbReference type="SAM" id="Coils"/>
    </source>
</evidence>
<dbReference type="SUPFAM" id="SSF55874">
    <property type="entry name" value="ATPase domain of HSP90 chaperone/DNA topoisomerase II/histidine kinase"/>
    <property type="match status" value="1"/>
</dbReference>
<keyword evidence="4" id="KW-0808">Transferase</keyword>
<sequence>MTRIRRRLTLHFMYQFVFHWLFILVLLCVGLILIIRYVSNEELKKNFTAGALDSIVLEADLTGSSPVLPQWWTEQLTERGHWLQIIDREGKVVYAVNTPQALKKAYRATELVDIKQSGRIAAYRVFLKLEPPDKQTHLFMLGVEDTGSEKLQGWFQTYSSAGLIRSDALGELETLLKQSGEFIQVVDPAGQIVQVAGPSPRSEPYRPLELISMQEEPDSFTSKSYMHVDEATGHVWMLHAVQNDAPSGGQPILHHFMIALSVTAGFALLLTLGFSVWHGYRYGQPLLLFAAWFDRMGMGGHPEALTEKDRNRVYRKNGSIRLRYRLYKEVIAGFNHMAERLDTAERERARLERTREEWMTGISHDLRTPLSTIQGYGHLLESDSYEWTGEELKGMGKMIREKGDYMLELLQDFSLTFQLQNRDVPFSLTRTELNEFTRRVVLRYVNDATLQQVSFRFESHQTDLFINLNPMWFQRMLDNLITNAIKHNPPGVHIVVQTRVQAGHGAIVVEDDGAGMDEETRRNLFERYYRGTPTEEEANGTGLGMNIARSIVLAHQGSIDVESRKNEGTRITVLLPLALPE</sequence>
<name>A0ABU9DG46_9BACL</name>
<proteinExistence type="predicted"/>
<evidence type="ECO:0000259" key="11">
    <source>
        <dbReference type="PROSITE" id="PS50109"/>
    </source>
</evidence>
<evidence type="ECO:0000256" key="5">
    <source>
        <dbReference type="ARBA" id="ARBA00022741"/>
    </source>
</evidence>
<gene>
    <name evidence="12" type="ORF">WMW72_03845</name>
</gene>
<dbReference type="CDD" id="cd00082">
    <property type="entry name" value="HisKA"/>
    <property type="match status" value="1"/>
</dbReference>
<keyword evidence="10" id="KW-0472">Membrane</keyword>
<dbReference type="InterPro" id="IPR003594">
    <property type="entry name" value="HATPase_dom"/>
</dbReference>
<evidence type="ECO:0000313" key="12">
    <source>
        <dbReference type="EMBL" id="MEK8127038.1"/>
    </source>
</evidence>
<dbReference type="Pfam" id="PF02518">
    <property type="entry name" value="HATPase_c"/>
    <property type="match status" value="1"/>
</dbReference>
<dbReference type="InterPro" id="IPR036097">
    <property type="entry name" value="HisK_dim/P_sf"/>
</dbReference>
<feature type="coiled-coil region" evidence="9">
    <location>
        <begin position="334"/>
        <end position="361"/>
    </location>
</feature>
<dbReference type="SMART" id="SM00387">
    <property type="entry name" value="HATPase_c"/>
    <property type="match status" value="1"/>
</dbReference>
<dbReference type="Gene3D" id="1.10.287.130">
    <property type="match status" value="1"/>
</dbReference>
<dbReference type="InterPro" id="IPR003661">
    <property type="entry name" value="HisK_dim/P_dom"/>
</dbReference>
<dbReference type="Pfam" id="PF00512">
    <property type="entry name" value="HisKA"/>
    <property type="match status" value="1"/>
</dbReference>
<dbReference type="SMART" id="SM00388">
    <property type="entry name" value="HisKA"/>
    <property type="match status" value="1"/>
</dbReference>
<dbReference type="EC" id="2.7.13.3" evidence="2"/>
<reference evidence="12 13" key="1">
    <citation type="submission" date="2024-04" db="EMBL/GenBank/DDBJ databases">
        <title>draft genome sequnece of Paenibacillus filicis.</title>
        <authorList>
            <person name="Kim D.-U."/>
        </authorList>
    </citation>
    <scope>NUCLEOTIDE SEQUENCE [LARGE SCALE GENOMIC DNA]</scope>
    <source>
        <strain evidence="12 13">KACC14197</strain>
    </source>
</reference>
<keyword evidence="13" id="KW-1185">Reference proteome</keyword>
<comment type="caution">
    <text evidence="12">The sequence shown here is derived from an EMBL/GenBank/DDBJ whole genome shotgun (WGS) entry which is preliminary data.</text>
</comment>
<dbReference type="Gene3D" id="3.30.565.10">
    <property type="entry name" value="Histidine kinase-like ATPase, C-terminal domain"/>
    <property type="match status" value="1"/>
</dbReference>
<dbReference type="PROSITE" id="PS50109">
    <property type="entry name" value="HIS_KIN"/>
    <property type="match status" value="1"/>
</dbReference>
<keyword evidence="9" id="KW-0175">Coiled coil</keyword>
<dbReference type="GO" id="GO:0016301">
    <property type="term" value="F:kinase activity"/>
    <property type="evidence" value="ECO:0007669"/>
    <property type="project" value="UniProtKB-KW"/>
</dbReference>
<dbReference type="PANTHER" id="PTHR43711:SF1">
    <property type="entry name" value="HISTIDINE KINASE 1"/>
    <property type="match status" value="1"/>
</dbReference>